<sequence length="104" mass="11056">MSAGPAAGGAVSPRPAAASVAFLESTRAVVLNFHSTGFLAAMHLVQIRFSHSGDLQTPARKGQIVAGISHTVNVTPETLCCPREWHENSMKRNIEAIVLCVRCC</sequence>
<proteinExistence type="predicted"/>
<protein>
    <submittedName>
        <fullName evidence="1">Uncharacterized protein</fullName>
    </submittedName>
</protein>
<accession>A0A1V4JRX0</accession>
<name>A0A1V4JRX0_PATFA</name>
<evidence type="ECO:0000313" key="1">
    <source>
        <dbReference type="EMBL" id="OPJ74948.1"/>
    </source>
</evidence>
<evidence type="ECO:0000313" key="2">
    <source>
        <dbReference type="Proteomes" id="UP000190648"/>
    </source>
</evidence>
<dbReference type="Proteomes" id="UP000190648">
    <property type="component" value="Unassembled WGS sequence"/>
</dbReference>
<reference evidence="1 2" key="1">
    <citation type="submission" date="2016-02" db="EMBL/GenBank/DDBJ databases">
        <title>Band-tailed pigeon sequencing and assembly.</title>
        <authorList>
            <person name="Soares A.E."/>
            <person name="Novak B.J."/>
            <person name="Rice E.S."/>
            <person name="O'Connell B."/>
            <person name="Chang D."/>
            <person name="Weber S."/>
            <person name="Shapiro B."/>
        </authorList>
    </citation>
    <scope>NUCLEOTIDE SEQUENCE [LARGE SCALE GENOMIC DNA]</scope>
    <source>
        <strain evidence="1">BTP2013</strain>
        <tissue evidence="1">Blood</tissue>
    </source>
</reference>
<organism evidence="1 2">
    <name type="scientific">Patagioenas fasciata monilis</name>
    <dbReference type="NCBI Taxonomy" id="372326"/>
    <lineage>
        <taxon>Eukaryota</taxon>
        <taxon>Metazoa</taxon>
        <taxon>Chordata</taxon>
        <taxon>Craniata</taxon>
        <taxon>Vertebrata</taxon>
        <taxon>Euteleostomi</taxon>
        <taxon>Archelosauria</taxon>
        <taxon>Archosauria</taxon>
        <taxon>Dinosauria</taxon>
        <taxon>Saurischia</taxon>
        <taxon>Theropoda</taxon>
        <taxon>Coelurosauria</taxon>
        <taxon>Aves</taxon>
        <taxon>Neognathae</taxon>
        <taxon>Neoaves</taxon>
        <taxon>Columbimorphae</taxon>
        <taxon>Columbiformes</taxon>
        <taxon>Columbidae</taxon>
        <taxon>Patagioenas</taxon>
    </lineage>
</organism>
<keyword evidence="2" id="KW-1185">Reference proteome</keyword>
<comment type="caution">
    <text evidence="1">The sequence shown here is derived from an EMBL/GenBank/DDBJ whole genome shotgun (WGS) entry which is preliminary data.</text>
</comment>
<gene>
    <name evidence="1" type="ORF">AV530_018441</name>
</gene>
<dbReference type="AlphaFoldDB" id="A0A1V4JRX0"/>
<dbReference type="EMBL" id="LSYS01006629">
    <property type="protein sequence ID" value="OPJ74948.1"/>
    <property type="molecule type" value="Genomic_DNA"/>
</dbReference>